<dbReference type="SMART" id="SM00415">
    <property type="entry name" value="HSF"/>
    <property type="match status" value="1"/>
</dbReference>
<dbReference type="PIRSF" id="PIRSF002595">
    <property type="entry name" value="RR_SKN7"/>
    <property type="match status" value="1"/>
</dbReference>
<gene>
    <name evidence="12" type="primary">SKN7_0</name>
    <name evidence="12" type="ORF">A0J61_09511</name>
</gene>
<dbReference type="PANTHER" id="PTHR45339">
    <property type="entry name" value="HYBRID SIGNAL TRANSDUCTION HISTIDINE KINASE J"/>
    <property type="match status" value="1"/>
</dbReference>
<dbReference type="GO" id="GO:0005634">
    <property type="term" value="C:nucleus"/>
    <property type="evidence" value="ECO:0007669"/>
    <property type="project" value="UniProtKB-SubCell"/>
</dbReference>
<sequence length="525" mass="59272">MKETHFIKSAKKTSSKSMIKNKSEAVPDFIQKLFRMLENQAFQDVFCWSPSGTTFLVKDTNEFSKTILPKHFKHCNFASFVRQLNKYDFHKIRNNAEENQKLYGDQIWEFEHLYFQKDRKDLLEEIRRKTPGRKKQPNSTPASPPPAPSAPPPPPTESPLSCSMHRSEESSEELMKYTRELQSQLDQLKQTQTELESTLEALNQKEKLILTGLSGLQNSLRTKDRLIQDCLELKNSRQPPQDLPSSVLSSIPTTPTTPAIMNTPTSATSMCPSVPPPPPVLPTVLQEMKPTDLTHSFMYGTPSPTLLTPPTPPVTSSLAGSMENKGKQKMVHGWAITPRVLLVDDDSVYRNVCGRMLTMAGCSMDVAKDGLEALERLSTKKYDLILMDIVMPKMDGISTTRNIRRFDSLTPIVSMTSNYNHNDIMEYIGIGMNDILPKPFSKNTLYDILDKHCAHLKAQPSDPMTNRLLDETNYHHTTSPITNNTPPAAAAAAIHTPTTSPTTHSWTMDNRKLWSKRQDIYPPYP</sequence>
<keyword evidence="2 9" id="KW-0597">Phosphoprotein</keyword>
<dbReference type="FunCoup" id="A0A1C7N1D9">
    <property type="interactions" value="267"/>
</dbReference>
<dbReference type="InterPro" id="IPR001789">
    <property type="entry name" value="Sig_transdc_resp-reg_receiver"/>
</dbReference>
<dbReference type="STRING" id="101091.A0A1C7N1D9"/>
<dbReference type="PANTHER" id="PTHR45339:SF1">
    <property type="entry name" value="HYBRID SIGNAL TRANSDUCTION HISTIDINE KINASE J"/>
    <property type="match status" value="1"/>
</dbReference>
<evidence type="ECO:0000256" key="8">
    <source>
        <dbReference type="PIRNR" id="PIRNR002595"/>
    </source>
</evidence>
<dbReference type="Gene3D" id="3.40.50.2300">
    <property type="match status" value="1"/>
</dbReference>
<keyword evidence="6 8" id="KW-0804">Transcription</keyword>
<dbReference type="PROSITE" id="PS50110">
    <property type="entry name" value="RESPONSE_REGULATORY"/>
    <property type="match status" value="1"/>
</dbReference>
<keyword evidence="5 8" id="KW-0238">DNA-binding</keyword>
<reference evidence="12 13" key="1">
    <citation type="submission" date="2016-03" db="EMBL/GenBank/DDBJ databases">
        <title>Choanephora cucurbitarum.</title>
        <authorList>
            <person name="Min B."/>
            <person name="Park H."/>
            <person name="Park J.-H."/>
            <person name="Shin H.-D."/>
            <person name="Choi I.-G."/>
        </authorList>
    </citation>
    <scope>NUCLEOTIDE SEQUENCE [LARGE SCALE GENOMIC DNA]</scope>
    <source>
        <strain evidence="12 13">KUS-F28377</strain>
    </source>
</reference>
<feature type="region of interest" description="Disordered" evidence="10">
    <location>
        <begin position="128"/>
        <end position="175"/>
    </location>
</feature>
<evidence type="ECO:0000256" key="1">
    <source>
        <dbReference type="ARBA" id="ARBA00004123"/>
    </source>
</evidence>
<organism evidence="12 13">
    <name type="scientific">Choanephora cucurbitarum</name>
    <dbReference type="NCBI Taxonomy" id="101091"/>
    <lineage>
        <taxon>Eukaryota</taxon>
        <taxon>Fungi</taxon>
        <taxon>Fungi incertae sedis</taxon>
        <taxon>Mucoromycota</taxon>
        <taxon>Mucoromycotina</taxon>
        <taxon>Mucoromycetes</taxon>
        <taxon>Mucorales</taxon>
        <taxon>Mucorineae</taxon>
        <taxon>Choanephoraceae</taxon>
        <taxon>Choanephoroideae</taxon>
        <taxon>Choanephora</taxon>
    </lineage>
</organism>
<evidence type="ECO:0000256" key="10">
    <source>
        <dbReference type="SAM" id="MobiDB-lite"/>
    </source>
</evidence>
<dbReference type="InterPro" id="IPR036388">
    <property type="entry name" value="WH-like_DNA-bd_sf"/>
</dbReference>
<protein>
    <recommendedName>
        <fullName evidence="8">Transcription factor</fullName>
    </recommendedName>
</protein>
<feature type="compositionally biased region" description="Basic and acidic residues" evidence="10">
    <location>
        <begin position="165"/>
        <end position="175"/>
    </location>
</feature>
<keyword evidence="4 8" id="KW-0805">Transcription regulation</keyword>
<proteinExistence type="predicted"/>
<dbReference type="GO" id="GO:0006357">
    <property type="term" value="P:regulation of transcription by RNA polymerase II"/>
    <property type="evidence" value="ECO:0007669"/>
    <property type="project" value="UniProtKB-UniRule"/>
</dbReference>
<dbReference type="FunFam" id="1.10.10.10:FF:000027">
    <property type="entry name" value="Heat shock transcription factor 1"/>
    <property type="match status" value="1"/>
</dbReference>
<dbReference type="FunFam" id="3.40.50.2300:FF:000212">
    <property type="entry name" value="Stress response regulator/HFS transcription factor"/>
    <property type="match status" value="1"/>
</dbReference>
<evidence type="ECO:0000256" key="6">
    <source>
        <dbReference type="ARBA" id="ARBA00023163"/>
    </source>
</evidence>
<dbReference type="InParanoid" id="A0A1C7N1D9"/>
<keyword evidence="7 8" id="KW-0539">Nucleus</keyword>
<dbReference type="Pfam" id="PF00072">
    <property type="entry name" value="Response_reg"/>
    <property type="match status" value="1"/>
</dbReference>
<evidence type="ECO:0000256" key="4">
    <source>
        <dbReference type="ARBA" id="ARBA00023015"/>
    </source>
</evidence>
<comment type="subcellular location">
    <subcellularLocation>
        <location evidence="1 8">Nucleus</location>
    </subcellularLocation>
</comment>
<dbReference type="SMART" id="SM00448">
    <property type="entry name" value="REC"/>
    <property type="match status" value="1"/>
</dbReference>
<dbReference type="InterPro" id="IPR014402">
    <property type="entry name" value="Sig_transdc_resp-reg_Skn7"/>
</dbReference>
<evidence type="ECO:0000256" key="7">
    <source>
        <dbReference type="ARBA" id="ARBA00023242"/>
    </source>
</evidence>
<dbReference type="GO" id="GO:0003700">
    <property type="term" value="F:DNA-binding transcription factor activity"/>
    <property type="evidence" value="ECO:0007669"/>
    <property type="project" value="UniProtKB-UniRule"/>
</dbReference>
<accession>A0A1C7N1D9</accession>
<dbReference type="CDD" id="cd17546">
    <property type="entry name" value="REC_hyHK_CKI1_RcsC-like"/>
    <property type="match status" value="1"/>
</dbReference>
<dbReference type="InterPro" id="IPR000232">
    <property type="entry name" value="HSF_DNA-bd"/>
</dbReference>
<comment type="caution">
    <text evidence="12">The sequence shown here is derived from an EMBL/GenBank/DDBJ whole genome shotgun (WGS) entry which is preliminary data.</text>
</comment>
<evidence type="ECO:0000256" key="2">
    <source>
        <dbReference type="ARBA" id="ARBA00022553"/>
    </source>
</evidence>
<feature type="compositionally biased region" description="Pro residues" evidence="10">
    <location>
        <begin position="142"/>
        <end position="157"/>
    </location>
</feature>
<evidence type="ECO:0000256" key="9">
    <source>
        <dbReference type="PROSITE-ProRule" id="PRU00169"/>
    </source>
</evidence>
<keyword evidence="3" id="KW-0902">Two-component regulatory system</keyword>
<dbReference type="InterPro" id="IPR011006">
    <property type="entry name" value="CheY-like_superfamily"/>
</dbReference>
<keyword evidence="13" id="KW-1185">Reference proteome</keyword>
<dbReference type="PROSITE" id="PS00434">
    <property type="entry name" value="HSF_DOMAIN"/>
    <property type="match status" value="1"/>
</dbReference>
<evidence type="ECO:0000259" key="11">
    <source>
        <dbReference type="PROSITE" id="PS50110"/>
    </source>
</evidence>
<dbReference type="GO" id="GO:0000156">
    <property type="term" value="F:phosphorelay response regulator activity"/>
    <property type="evidence" value="ECO:0007669"/>
    <property type="project" value="InterPro"/>
</dbReference>
<evidence type="ECO:0000256" key="3">
    <source>
        <dbReference type="ARBA" id="ARBA00023012"/>
    </source>
</evidence>
<dbReference type="GO" id="GO:0043565">
    <property type="term" value="F:sequence-specific DNA binding"/>
    <property type="evidence" value="ECO:0007669"/>
    <property type="project" value="InterPro"/>
</dbReference>
<dbReference type="Proteomes" id="UP000093000">
    <property type="component" value="Unassembled WGS sequence"/>
</dbReference>
<dbReference type="Gene3D" id="1.10.10.10">
    <property type="entry name" value="Winged helix-like DNA-binding domain superfamily/Winged helix DNA-binding domain"/>
    <property type="match status" value="1"/>
</dbReference>
<feature type="modified residue" description="4-aspartylphosphate" evidence="9">
    <location>
        <position position="388"/>
    </location>
</feature>
<dbReference type="Pfam" id="PF00447">
    <property type="entry name" value="HSF_DNA-bind"/>
    <property type="match status" value="1"/>
</dbReference>
<evidence type="ECO:0000313" key="13">
    <source>
        <dbReference type="Proteomes" id="UP000093000"/>
    </source>
</evidence>
<evidence type="ECO:0000313" key="12">
    <source>
        <dbReference type="EMBL" id="OBZ82439.1"/>
    </source>
</evidence>
<dbReference type="SUPFAM" id="SSF46785">
    <property type="entry name" value="Winged helix' DNA-binding domain"/>
    <property type="match status" value="1"/>
</dbReference>
<dbReference type="InterPro" id="IPR036390">
    <property type="entry name" value="WH_DNA-bd_sf"/>
</dbReference>
<feature type="domain" description="Response regulatory" evidence="11">
    <location>
        <begin position="339"/>
        <end position="453"/>
    </location>
</feature>
<evidence type="ECO:0000256" key="5">
    <source>
        <dbReference type="ARBA" id="ARBA00023125"/>
    </source>
</evidence>
<name>A0A1C7N1D9_9FUNG</name>
<dbReference type="PRINTS" id="PR00056">
    <property type="entry name" value="HSFDOMAIN"/>
</dbReference>
<dbReference type="OrthoDB" id="60033at2759"/>
<dbReference type="SUPFAM" id="SSF52172">
    <property type="entry name" value="CheY-like"/>
    <property type="match status" value="1"/>
</dbReference>
<dbReference type="EMBL" id="LUGH01000866">
    <property type="protein sequence ID" value="OBZ82439.1"/>
    <property type="molecule type" value="Genomic_DNA"/>
</dbReference>
<dbReference type="AlphaFoldDB" id="A0A1C7N1D9"/>